<dbReference type="EMBL" id="CAJNOK010014769">
    <property type="protein sequence ID" value="CAF1211528.1"/>
    <property type="molecule type" value="Genomic_DNA"/>
</dbReference>
<dbReference type="SUPFAM" id="SSF160104">
    <property type="entry name" value="Acetoacetate decarboxylase-like"/>
    <property type="match status" value="1"/>
</dbReference>
<accession>A0A8S2NUN0</accession>
<evidence type="ECO:0000313" key="3">
    <source>
        <dbReference type="Proteomes" id="UP000682733"/>
    </source>
</evidence>
<evidence type="ECO:0000313" key="1">
    <source>
        <dbReference type="EMBL" id="CAF1211528.1"/>
    </source>
</evidence>
<dbReference type="Gene3D" id="2.40.400.10">
    <property type="entry name" value="Acetoacetate decarboxylase-like"/>
    <property type="match status" value="1"/>
</dbReference>
<name>A0A8S2NUN0_9BILA</name>
<dbReference type="GO" id="GO:0016829">
    <property type="term" value="F:lyase activity"/>
    <property type="evidence" value="ECO:0007669"/>
    <property type="project" value="InterPro"/>
</dbReference>
<proteinExistence type="predicted"/>
<dbReference type="Proteomes" id="UP000677228">
    <property type="component" value="Unassembled WGS sequence"/>
</dbReference>
<gene>
    <name evidence="1" type="ORF">OVA965_LOCUS24474</name>
    <name evidence="2" type="ORF">TMI583_LOCUS25193</name>
</gene>
<dbReference type="Pfam" id="PF06314">
    <property type="entry name" value="ADC"/>
    <property type="match status" value="1"/>
</dbReference>
<sequence length="248" mass="28637">MDSTITSAPAPWTLTGDMYFFVHGTRSLCDGFNEKSDSTAQFTGGLGGIMLVRYHSSPVGPYDELFIIPGSYQYGDKTKYFHITQIYVSLMNSVVNGRRNWGVPKQLAIFKWSNNDQEVNIYLPNQTEPFCSLKFRKRFYCIPFINMLIPLSFRTILQRPLDGSYSDENYLRTQLSVRGWFRPIIELLEFRTDGIEIPSHKNLPVFNYGFSAESFTLLFPVPDVLVLKDSKFVEDKDILDERKVFKVE</sequence>
<evidence type="ECO:0000313" key="2">
    <source>
        <dbReference type="EMBL" id="CAF4020412.1"/>
    </source>
</evidence>
<dbReference type="PANTHER" id="PTHR40518">
    <property type="entry name" value="ACETOACETATE DECARBOXYLASE"/>
    <property type="match status" value="1"/>
</dbReference>
<dbReference type="InterPro" id="IPR023375">
    <property type="entry name" value="ADC_dom_sf"/>
</dbReference>
<reference evidence="2" key="1">
    <citation type="submission" date="2021-02" db="EMBL/GenBank/DDBJ databases">
        <authorList>
            <person name="Nowell W R."/>
        </authorList>
    </citation>
    <scope>NUCLEOTIDE SEQUENCE</scope>
</reference>
<dbReference type="AlphaFoldDB" id="A0A8S2NUN0"/>
<dbReference type="InterPro" id="IPR010451">
    <property type="entry name" value="Acetoacetate_decarboxylase"/>
</dbReference>
<dbReference type="Proteomes" id="UP000682733">
    <property type="component" value="Unassembled WGS sequence"/>
</dbReference>
<dbReference type="EMBL" id="CAJOBA010036303">
    <property type="protein sequence ID" value="CAF4020412.1"/>
    <property type="molecule type" value="Genomic_DNA"/>
</dbReference>
<dbReference type="PANTHER" id="PTHR40518:SF1">
    <property type="entry name" value="ACETOACETATE DECARBOXYLASE"/>
    <property type="match status" value="1"/>
</dbReference>
<comment type="caution">
    <text evidence="2">The sequence shown here is derived from an EMBL/GenBank/DDBJ whole genome shotgun (WGS) entry which is preliminary data.</text>
</comment>
<protein>
    <submittedName>
        <fullName evidence="2">Uncharacterized protein</fullName>
    </submittedName>
</protein>
<organism evidence="2 3">
    <name type="scientific">Didymodactylos carnosus</name>
    <dbReference type="NCBI Taxonomy" id="1234261"/>
    <lineage>
        <taxon>Eukaryota</taxon>
        <taxon>Metazoa</taxon>
        <taxon>Spiralia</taxon>
        <taxon>Gnathifera</taxon>
        <taxon>Rotifera</taxon>
        <taxon>Eurotatoria</taxon>
        <taxon>Bdelloidea</taxon>
        <taxon>Philodinida</taxon>
        <taxon>Philodinidae</taxon>
        <taxon>Didymodactylos</taxon>
    </lineage>
</organism>